<protein>
    <submittedName>
        <fullName evidence="3">VCBS repeat-containing protein</fullName>
    </submittedName>
</protein>
<organism evidence="3 4">
    <name type="scientific">Fibrella forsythiae</name>
    <dbReference type="NCBI Taxonomy" id="2817061"/>
    <lineage>
        <taxon>Bacteria</taxon>
        <taxon>Pseudomonadati</taxon>
        <taxon>Bacteroidota</taxon>
        <taxon>Cytophagia</taxon>
        <taxon>Cytophagales</taxon>
        <taxon>Spirosomataceae</taxon>
        <taxon>Fibrella</taxon>
    </lineage>
</organism>
<dbReference type="Pfam" id="PF13517">
    <property type="entry name" value="FG-GAP_3"/>
    <property type="match status" value="4"/>
</dbReference>
<dbReference type="EMBL" id="JAFMYW010000002">
    <property type="protein sequence ID" value="MBO0948323.1"/>
    <property type="molecule type" value="Genomic_DNA"/>
</dbReference>
<dbReference type="Proteomes" id="UP000664628">
    <property type="component" value="Unassembled WGS sequence"/>
</dbReference>
<dbReference type="Gene3D" id="2.130.10.130">
    <property type="entry name" value="Integrin alpha, N-terminal"/>
    <property type="match status" value="2"/>
</dbReference>
<dbReference type="Pfam" id="PF07593">
    <property type="entry name" value="UnbV_ASPIC"/>
    <property type="match status" value="1"/>
</dbReference>
<dbReference type="PANTHER" id="PTHR16026:SF0">
    <property type="entry name" value="CARTILAGE ACIDIC PROTEIN 1"/>
    <property type="match status" value="1"/>
</dbReference>
<dbReference type="PANTHER" id="PTHR16026">
    <property type="entry name" value="CARTILAGE ACIDIC PROTEIN 1"/>
    <property type="match status" value="1"/>
</dbReference>
<dbReference type="Pfam" id="PF01839">
    <property type="entry name" value="FG-GAP"/>
    <property type="match status" value="1"/>
</dbReference>
<dbReference type="InterPro" id="IPR028994">
    <property type="entry name" value="Integrin_alpha_N"/>
</dbReference>
<evidence type="ECO:0000259" key="2">
    <source>
        <dbReference type="Pfam" id="PF07593"/>
    </source>
</evidence>
<accession>A0ABS3JEA0</accession>
<evidence type="ECO:0000313" key="3">
    <source>
        <dbReference type="EMBL" id="MBO0948323.1"/>
    </source>
</evidence>
<feature type="domain" description="ASPIC/UnbV" evidence="2">
    <location>
        <begin position="566"/>
        <end position="644"/>
    </location>
</feature>
<dbReference type="InterPro" id="IPR011519">
    <property type="entry name" value="UnbV_ASPIC"/>
</dbReference>
<gene>
    <name evidence="3" type="ORF">J2I46_07030</name>
</gene>
<reference evidence="3 4" key="1">
    <citation type="submission" date="2021-03" db="EMBL/GenBank/DDBJ databases">
        <title>Fibrella sp. HMF5405 genome sequencing and assembly.</title>
        <authorList>
            <person name="Kang H."/>
            <person name="Kim H."/>
            <person name="Bae S."/>
            <person name="Joh K."/>
        </authorList>
    </citation>
    <scope>NUCLEOTIDE SEQUENCE [LARGE SCALE GENOMIC DNA]</scope>
    <source>
        <strain evidence="3 4">HMF5405</strain>
    </source>
</reference>
<dbReference type="InterPro" id="IPR013517">
    <property type="entry name" value="FG-GAP"/>
</dbReference>
<sequence length="1240" mass="136432">MNLRNSLIGQVICLGVGLTFNACQLGQKPLFTSLAASDTGIDFANRIIDNDSLNIIDFEYIYNGGGVALGDFDNDGRTDVFFTGNQVPNRLFLNQTEPGSHDLHFRDITTASGVDGAGKWCSGVAMVDINNDGQMDLYVGATVSKDSVKRENLLYVNQGVRNGVPIFKELAREYGVADNGHTTNAAFFDYDNDGDLDLYVLTNTTEDRSPGTYHDKIANGASKTTDRLYRNDFNPKLGHPVFTNVSKQEGIQMEGYGLGLNITDLNRDGWRDVYVTNDYLTDDLLWINQHSADKHTGFRDEAGQYFKHTSSSAMGNDVADVNNDGLLDIVAVDMLPRDNFRKKMLVGPNNYQAYLNNDQFGFNYQYVRNTLQLNQGPRLGTMGLSSSQPRLANGQLAPVQRVEKGAPLFSEVSLLADVAETDWSWSPLLVDFDHDGHRDLLVTNGFPKDVTDRDFISFREQSATVTTKRFLLDQIPVVKIPNYAFRNLGGNVPTFADVTEQWGLKTPSFSNGAAYGDLDNDGDLDYVVSNINDSAFVYRNNLMEQKGASATYLRLRFDGPARNRMGLGAFVTIRYDTRDGQKNQQQVYEHSPYRGYLSTVEPVGHFGLGAVDVVQELRVVWPAHDGQPARQQTIRNVKPNQVLTVRQADAQEELTPDSFAPPLLHDVTDSLGLALMHTEPEFIDFNSQKLLPHKLSQFGPAASVGDINGDGLDDVFVGGSRKQQGHFLIQTKTGAFIEKAGLPVLPNPADKQQEDMGTLLFDADADGDLDLYIASGSVENPADSPAYQDRLYVNAGSGTFSLAPPGTLPVNTTSKSCVKAADFDQDGDLDLFVGGRVIPDQYPKAPSSLLLRNDSKPGQPRFTDVTGQVAPTLKDIGLICDALWTDPDNDGDPDLILAGEWMPVMLLENRQGKLAAVPTQFSTARGWWNSLTPGDFDNDGDIDYVAGNLGLNARMRASEQHPARLYAGDFDNNGFYDAIPTIYIPDEKGQQREFTFHGRDDLIKQMIVLRGRFQQYSDFTQASIDKLLKPDEMKQATVLEVNELRSMYIENKGPGPGGVPQFAMHPLPMQAQLAPLFGMVASDVDLDGNLDLLAVGNDFSGEVHVGRYDALNGLYLRGDGTGNFTAQPMQKSGLCVTGNAKGLVQLTGARGNTLFLATQNRGPLCVFQRNVPGRQLRPKNTDIAALVTLTNGKTQRIELPFGSSYLSQSGRALWLQPVVKSVVWIDYKGHKRDEPIRSLQ</sequence>
<dbReference type="InterPro" id="IPR027039">
    <property type="entry name" value="Crtac1"/>
</dbReference>
<keyword evidence="4" id="KW-1185">Reference proteome</keyword>
<evidence type="ECO:0000256" key="1">
    <source>
        <dbReference type="ARBA" id="ARBA00022729"/>
    </source>
</evidence>
<name>A0ABS3JEA0_9BACT</name>
<proteinExistence type="predicted"/>
<evidence type="ECO:0000313" key="4">
    <source>
        <dbReference type="Proteomes" id="UP000664628"/>
    </source>
</evidence>
<dbReference type="SUPFAM" id="SSF69318">
    <property type="entry name" value="Integrin alpha N-terminal domain"/>
    <property type="match status" value="2"/>
</dbReference>
<keyword evidence="1" id="KW-0732">Signal</keyword>
<comment type="caution">
    <text evidence="3">The sequence shown here is derived from an EMBL/GenBank/DDBJ whole genome shotgun (WGS) entry which is preliminary data.</text>
</comment>